<organism evidence="1 2">
    <name type="scientific">Hoylesella oralis ATCC 33269</name>
    <dbReference type="NCBI Taxonomy" id="873533"/>
    <lineage>
        <taxon>Bacteria</taxon>
        <taxon>Pseudomonadati</taxon>
        <taxon>Bacteroidota</taxon>
        <taxon>Bacteroidia</taxon>
        <taxon>Bacteroidales</taxon>
        <taxon>Prevotellaceae</taxon>
        <taxon>Hoylesella</taxon>
    </lineage>
</organism>
<sequence length="53" mass="6236">MTGIDKINFCNLFFWEEMGRDYLCFDIEINRIELQDGSLVRFIVVDADCRTAV</sequence>
<accession>E7RRE7</accession>
<protein>
    <submittedName>
        <fullName evidence="1">Uncharacterized protein</fullName>
    </submittedName>
</protein>
<gene>
    <name evidence="1" type="ORF">HMPREF0663_11748</name>
</gene>
<proteinExistence type="predicted"/>
<dbReference type="HOGENOM" id="CLU_3064823_0_0_10"/>
<dbReference type="AlphaFoldDB" id="E7RRE7"/>
<dbReference type="EMBL" id="AEPE02000005">
    <property type="protein sequence ID" value="EFZ36835.1"/>
    <property type="molecule type" value="Genomic_DNA"/>
</dbReference>
<comment type="caution">
    <text evidence="1">The sequence shown here is derived from an EMBL/GenBank/DDBJ whole genome shotgun (WGS) entry which is preliminary data.</text>
</comment>
<dbReference type="Proteomes" id="UP000005580">
    <property type="component" value="Unassembled WGS sequence"/>
</dbReference>
<name>E7RRE7_9BACT</name>
<keyword evidence="2" id="KW-1185">Reference proteome</keyword>
<evidence type="ECO:0000313" key="2">
    <source>
        <dbReference type="Proteomes" id="UP000005580"/>
    </source>
</evidence>
<evidence type="ECO:0000313" key="1">
    <source>
        <dbReference type="EMBL" id="EFZ36835.1"/>
    </source>
</evidence>
<reference evidence="1" key="1">
    <citation type="submission" date="2011-01" db="EMBL/GenBank/DDBJ databases">
        <authorList>
            <person name="Muzny D."/>
            <person name="Qin X."/>
            <person name="Buhay C."/>
            <person name="Dugan-Rocha S."/>
            <person name="Ding Y."/>
            <person name="Chen G."/>
            <person name="Hawes A."/>
            <person name="Holder M."/>
            <person name="Jhangiani S."/>
            <person name="Johnson A."/>
            <person name="Khan Z."/>
            <person name="Li Z."/>
            <person name="Liu W."/>
            <person name="Liu X."/>
            <person name="Perez L."/>
            <person name="Shen H."/>
            <person name="Wang Q."/>
            <person name="Watt J."/>
            <person name="Xi L."/>
            <person name="Xin Y."/>
            <person name="Zhou J."/>
            <person name="Deng J."/>
            <person name="Jiang H."/>
            <person name="Liu Y."/>
            <person name="Qu J."/>
            <person name="Song X.-Z."/>
            <person name="Zhang L."/>
            <person name="Villasana D."/>
            <person name="Johnson A."/>
            <person name="Liu J."/>
            <person name="Liyanage D."/>
            <person name="Lorensuhewa L."/>
            <person name="Robinson T."/>
            <person name="Song A."/>
            <person name="Song B.-B."/>
            <person name="Dinh H."/>
            <person name="Thornton R."/>
            <person name="Coyle M."/>
            <person name="Francisco L."/>
            <person name="Jackson L."/>
            <person name="Javaid M."/>
            <person name="Korchina V."/>
            <person name="Kovar C."/>
            <person name="Mata R."/>
            <person name="Mathew T."/>
            <person name="Ngo R."/>
            <person name="Nguyen L."/>
            <person name="Nguyen N."/>
            <person name="Okwuonu G."/>
            <person name="Ongeri F."/>
            <person name="Pham C."/>
            <person name="Simmons D."/>
            <person name="Wilczek-Boney K."/>
            <person name="Hale W."/>
            <person name="Jakkamsetti A."/>
            <person name="Pham P."/>
            <person name="Ruth R."/>
            <person name="San Lucas F."/>
            <person name="Warren J."/>
            <person name="Zhang J."/>
            <person name="Zhao Z."/>
            <person name="Zhou C."/>
            <person name="Zhu D."/>
            <person name="Lee S."/>
            <person name="Bess C."/>
            <person name="Blankenburg K."/>
            <person name="Forbes L."/>
            <person name="Fu Q."/>
            <person name="Gubbala S."/>
            <person name="Hirani K."/>
            <person name="Jayaseelan J.C."/>
            <person name="Lara F."/>
            <person name="Munidasa M."/>
            <person name="Palculict T."/>
            <person name="Patil S."/>
            <person name="Pu L.-L."/>
            <person name="Saada N."/>
            <person name="Tang L."/>
            <person name="Weissenberger G."/>
            <person name="Zhu Y."/>
            <person name="Hemphill L."/>
            <person name="Shang Y."/>
            <person name="Youmans B."/>
            <person name="Ayvaz T."/>
            <person name="Ross M."/>
            <person name="Santibanez J."/>
            <person name="Aqrawi P."/>
            <person name="Gross S."/>
            <person name="Joshi V."/>
            <person name="Fowler G."/>
            <person name="Nazareth L."/>
            <person name="Reid J."/>
            <person name="Worley K."/>
            <person name="Petrosino J."/>
            <person name="Highlander S."/>
            <person name="Gibbs R."/>
        </authorList>
    </citation>
    <scope>NUCLEOTIDE SEQUENCE [LARGE SCALE GENOMIC DNA]</scope>
    <source>
        <strain evidence="1">ATCC 33269</strain>
    </source>
</reference>